<reference evidence="1" key="1">
    <citation type="submission" date="2020-01" db="EMBL/GenBank/DDBJ databases">
        <authorList>
            <person name="Meier V. D."/>
            <person name="Meier V D."/>
        </authorList>
    </citation>
    <scope>NUCLEOTIDE SEQUENCE</scope>
    <source>
        <strain evidence="1">HLG_WM_MAG_02</strain>
    </source>
</reference>
<evidence type="ECO:0000313" key="1">
    <source>
        <dbReference type="EMBL" id="CAA6814312.1"/>
    </source>
</evidence>
<sequence>MDKLQDRLVLILEFIYKLYYSEKANITTITNT</sequence>
<protein>
    <submittedName>
        <fullName evidence="1">Uncharacterized protein</fullName>
    </submittedName>
</protein>
<accession>A0A6S6TG50</accession>
<organism evidence="1">
    <name type="scientific">uncultured Sulfurovum sp</name>
    <dbReference type="NCBI Taxonomy" id="269237"/>
    <lineage>
        <taxon>Bacteria</taxon>
        <taxon>Pseudomonadati</taxon>
        <taxon>Campylobacterota</taxon>
        <taxon>Epsilonproteobacteria</taxon>
        <taxon>Campylobacterales</taxon>
        <taxon>Sulfurovaceae</taxon>
        <taxon>Sulfurovum</taxon>
        <taxon>environmental samples</taxon>
    </lineage>
</organism>
<dbReference type="AlphaFoldDB" id="A0A6S6TG50"/>
<proteinExistence type="predicted"/>
<name>A0A6S6TG50_9BACT</name>
<gene>
    <name evidence="1" type="ORF">HELGO_WM41993</name>
</gene>
<dbReference type="EMBL" id="CACVAZ010000091">
    <property type="protein sequence ID" value="CAA6814312.1"/>
    <property type="molecule type" value="Genomic_DNA"/>
</dbReference>